<protein>
    <submittedName>
        <fullName evidence="2">Alpha/beta fold hydrolase</fullName>
    </submittedName>
</protein>
<dbReference type="InterPro" id="IPR050266">
    <property type="entry name" value="AB_hydrolase_sf"/>
</dbReference>
<dbReference type="AlphaFoldDB" id="A0A845PUD5"/>
<dbReference type="InterPro" id="IPR000073">
    <property type="entry name" value="AB_hydrolase_1"/>
</dbReference>
<dbReference type="GO" id="GO:0016020">
    <property type="term" value="C:membrane"/>
    <property type="evidence" value="ECO:0007669"/>
    <property type="project" value="TreeGrafter"/>
</dbReference>
<gene>
    <name evidence="2" type="ORF">GNY06_07695</name>
</gene>
<dbReference type="GO" id="GO:0016787">
    <property type="term" value="F:hydrolase activity"/>
    <property type="evidence" value="ECO:0007669"/>
    <property type="project" value="UniProtKB-KW"/>
</dbReference>
<reference evidence="2 3" key="1">
    <citation type="submission" date="2019-11" db="EMBL/GenBank/DDBJ databases">
        <title>Characterization of Elizabethkingia argenteiflava sp. nov., isolated from inner surface of Soybean Pods.</title>
        <authorList>
            <person name="Mo S."/>
        </authorList>
    </citation>
    <scope>NUCLEOTIDE SEQUENCE [LARGE SCALE GENOMIC DNA]</scope>
    <source>
        <strain evidence="2 3">YB22</strain>
    </source>
</reference>
<evidence type="ECO:0000313" key="2">
    <source>
        <dbReference type="EMBL" id="NAW51265.1"/>
    </source>
</evidence>
<dbReference type="PRINTS" id="PR00111">
    <property type="entry name" value="ABHYDROLASE"/>
</dbReference>
<comment type="caution">
    <text evidence="2">The sequence shown here is derived from an EMBL/GenBank/DDBJ whole genome shotgun (WGS) entry which is preliminary data.</text>
</comment>
<dbReference type="EMBL" id="JAAABJ010000518">
    <property type="protein sequence ID" value="NAW51265.1"/>
    <property type="molecule type" value="Genomic_DNA"/>
</dbReference>
<dbReference type="Proteomes" id="UP000553459">
    <property type="component" value="Unassembled WGS sequence"/>
</dbReference>
<feature type="domain" description="AB hydrolase-1" evidence="1">
    <location>
        <begin position="13"/>
        <end position="110"/>
    </location>
</feature>
<evidence type="ECO:0000259" key="1">
    <source>
        <dbReference type="Pfam" id="PF00561"/>
    </source>
</evidence>
<dbReference type="SUPFAM" id="SSF53474">
    <property type="entry name" value="alpha/beta-Hydrolases"/>
    <property type="match status" value="1"/>
</dbReference>
<organism evidence="2 3">
    <name type="scientific">Elizabethkingia argenteiflava</name>
    <dbReference type="NCBI Taxonomy" id="2681556"/>
    <lineage>
        <taxon>Bacteria</taxon>
        <taxon>Pseudomonadati</taxon>
        <taxon>Bacteroidota</taxon>
        <taxon>Flavobacteriia</taxon>
        <taxon>Flavobacteriales</taxon>
        <taxon>Weeksellaceae</taxon>
        <taxon>Elizabethkingia</taxon>
    </lineage>
</organism>
<accession>A0A845PUD5</accession>
<dbReference type="Pfam" id="PF00561">
    <property type="entry name" value="Abhydrolase_1"/>
    <property type="match status" value="1"/>
</dbReference>
<keyword evidence="3" id="KW-1185">Reference proteome</keyword>
<sequence>MLHYEISGSGKTVLVLLHGFMESTEVWYDMLPELEKNFTVLRIDLPGHGKSPSNDKTISMESMATAVRNTLEKLKIYSFHLLGHSMGGYVSLSYAERYPGTLKSLTLFFSSPLPDSEDKKNIRHKSLQIIKEDFKKYIALGIPNLFNPNEKEKLDSKIELAKEIALKTPIKGALASVKGMLERTDKREVLENIHLKVLIISGRLDLAVNTFEMIKSLPENPNIKIYTLDCGHNGHWEKPTICTEIIKTELIS</sequence>
<dbReference type="PANTHER" id="PTHR43798">
    <property type="entry name" value="MONOACYLGLYCEROL LIPASE"/>
    <property type="match status" value="1"/>
</dbReference>
<dbReference type="RefSeq" id="WP_166519547.1">
    <property type="nucleotide sequence ID" value="NZ_JAAABJ010000518.1"/>
</dbReference>
<dbReference type="PANTHER" id="PTHR43798:SF33">
    <property type="entry name" value="HYDROLASE, PUTATIVE (AFU_ORTHOLOGUE AFUA_2G14860)-RELATED"/>
    <property type="match status" value="1"/>
</dbReference>
<evidence type="ECO:0000313" key="3">
    <source>
        <dbReference type="Proteomes" id="UP000553459"/>
    </source>
</evidence>
<proteinExistence type="predicted"/>
<dbReference type="Gene3D" id="3.40.50.1820">
    <property type="entry name" value="alpha/beta hydrolase"/>
    <property type="match status" value="1"/>
</dbReference>
<name>A0A845PUD5_9FLAO</name>
<dbReference type="InterPro" id="IPR029058">
    <property type="entry name" value="AB_hydrolase_fold"/>
</dbReference>
<keyword evidence="2" id="KW-0378">Hydrolase</keyword>